<keyword evidence="3" id="KW-0807">Transducer</keyword>
<dbReference type="GO" id="GO:0007165">
    <property type="term" value="P:signal transduction"/>
    <property type="evidence" value="ECO:0007669"/>
    <property type="project" value="UniProtKB-KW"/>
</dbReference>
<dbReference type="Pfam" id="PF00672">
    <property type="entry name" value="HAMP"/>
    <property type="match status" value="1"/>
</dbReference>
<dbReference type="OrthoDB" id="8935at2"/>
<evidence type="ECO:0000256" key="4">
    <source>
        <dbReference type="SAM" id="Phobius"/>
    </source>
</evidence>
<keyword evidence="4" id="KW-0472">Membrane</keyword>
<dbReference type="SMART" id="SM00304">
    <property type="entry name" value="HAMP"/>
    <property type="match status" value="1"/>
</dbReference>
<dbReference type="Gene3D" id="6.10.340.10">
    <property type="match status" value="1"/>
</dbReference>
<keyword evidence="8" id="KW-1185">Reference proteome</keyword>
<dbReference type="AlphaFoldDB" id="A0A371IPK1"/>
<dbReference type="SUPFAM" id="SSF58104">
    <property type="entry name" value="Methyl-accepting chemotaxis protein (MCP) signaling domain"/>
    <property type="match status" value="1"/>
</dbReference>
<comment type="caution">
    <text evidence="7">The sequence shown here is derived from an EMBL/GenBank/DDBJ whole genome shotgun (WGS) entry which is preliminary data.</text>
</comment>
<dbReference type="PANTHER" id="PTHR43531">
    <property type="entry name" value="PROTEIN ICFG"/>
    <property type="match status" value="1"/>
</dbReference>
<dbReference type="CDD" id="cd06225">
    <property type="entry name" value="HAMP"/>
    <property type="match status" value="1"/>
</dbReference>
<reference evidence="7 8" key="1">
    <citation type="journal article" date="2017" name="Genome Announc.">
        <title>Draft Genome Sequence of Romboutsia maritimum sp. nov. Strain CCRI-22766(T), Isolated from Coastal Estuarine Mud.</title>
        <authorList>
            <person name="Maheux A.F."/>
            <person name="Boudreau D.K."/>
            <person name="Berube E."/>
            <person name="Boissinot M."/>
            <person name="Raymond F."/>
            <person name="Brodeur S."/>
            <person name="Corbeil J."/>
            <person name="Brightwell G."/>
            <person name="Broda D."/>
            <person name="Omar R.F."/>
            <person name="Bergeron M.G."/>
        </authorList>
    </citation>
    <scope>NUCLEOTIDE SEQUENCE [LARGE SCALE GENOMIC DNA]</scope>
    <source>
        <strain evidence="7 8">CCRI-22766</strain>
    </source>
</reference>
<feature type="non-terminal residue" evidence="7">
    <location>
        <position position="406"/>
    </location>
</feature>
<dbReference type="GO" id="GO:0005886">
    <property type="term" value="C:plasma membrane"/>
    <property type="evidence" value="ECO:0007669"/>
    <property type="project" value="TreeGrafter"/>
</dbReference>
<dbReference type="GO" id="GO:0006935">
    <property type="term" value="P:chemotaxis"/>
    <property type="evidence" value="ECO:0007669"/>
    <property type="project" value="UniProtKB-KW"/>
</dbReference>
<evidence type="ECO:0000256" key="2">
    <source>
        <dbReference type="ARBA" id="ARBA00029447"/>
    </source>
</evidence>
<sequence length="406" mass="44589">MKNLKIGKKLGISFVILVMIAVFVNFYTLSSLKKAGQLSHDLFKGPYEVTKQSMAVRSYVNSIGNNISNAVYVEHFAADNKVVILDAFENVEKSMKIISDANITDKSLIDTLDTSVSELREQFKSIYAIIESGGYKDAQDKANEHHSKLVQVYNKCAKDALNLYQDAEVKGIEFDKKVESTVKIVLYIAIGMGIASIVAALIICIYITKKLKDPIEEIEMSANKMAEGDFDININYESKDELGSLSNSMRQMSKKTKEIVNDTVRILGEVASGNFDVTPEAEYIGVFKDVEESVIKITNDLSETMSQINVASEEVGATSDQVSSGSQMLAQGATEQASAIQELSATILEISDKIKDTAGNAKEANALSMNVGNELEEGNEQMKQMVKAMEEISFTSNEIGRIIKTI</sequence>
<dbReference type="RefSeq" id="WP_158534780.1">
    <property type="nucleotide sequence ID" value="NZ_NOJZ02000070.1"/>
</dbReference>
<gene>
    <name evidence="7" type="ORF">CHF27_013620</name>
</gene>
<dbReference type="PROSITE" id="PS50111">
    <property type="entry name" value="CHEMOTAXIS_TRANSDUC_2"/>
    <property type="match status" value="1"/>
</dbReference>
<dbReference type="EMBL" id="NOJZ02000070">
    <property type="protein sequence ID" value="RDY22406.1"/>
    <property type="molecule type" value="Genomic_DNA"/>
</dbReference>
<accession>A0A371IPK1</accession>
<dbReference type="Gene3D" id="1.10.287.950">
    <property type="entry name" value="Methyl-accepting chemotaxis protein"/>
    <property type="match status" value="1"/>
</dbReference>
<evidence type="ECO:0000259" key="5">
    <source>
        <dbReference type="PROSITE" id="PS50111"/>
    </source>
</evidence>
<dbReference type="PANTHER" id="PTHR43531:SF11">
    <property type="entry name" value="METHYL-ACCEPTING CHEMOTAXIS PROTEIN 3"/>
    <property type="match status" value="1"/>
</dbReference>
<comment type="similarity">
    <text evidence="2">Belongs to the methyl-accepting chemotaxis (MCP) protein family.</text>
</comment>
<feature type="transmembrane region" description="Helical" evidence="4">
    <location>
        <begin position="184"/>
        <end position="207"/>
    </location>
</feature>
<dbReference type="InterPro" id="IPR051310">
    <property type="entry name" value="MCP_chemotaxis"/>
</dbReference>
<name>A0A371IPK1_9FIRM</name>
<keyword evidence="1" id="KW-0145">Chemotaxis</keyword>
<feature type="transmembrane region" description="Helical" evidence="4">
    <location>
        <begin position="12"/>
        <end position="29"/>
    </location>
</feature>
<dbReference type="InterPro" id="IPR003660">
    <property type="entry name" value="HAMP_dom"/>
</dbReference>
<evidence type="ECO:0000259" key="6">
    <source>
        <dbReference type="PROSITE" id="PS50885"/>
    </source>
</evidence>
<dbReference type="GO" id="GO:0004888">
    <property type="term" value="F:transmembrane signaling receptor activity"/>
    <property type="evidence" value="ECO:0007669"/>
    <property type="project" value="TreeGrafter"/>
</dbReference>
<protein>
    <submittedName>
        <fullName evidence="7">Methyl-accepting chemotaxis protein</fullName>
    </submittedName>
</protein>
<feature type="domain" description="Methyl-accepting transducer" evidence="5">
    <location>
        <begin position="311"/>
        <end position="406"/>
    </location>
</feature>
<organism evidence="7 8">
    <name type="scientific">Romboutsia maritimum</name>
    <dbReference type="NCBI Taxonomy" id="2020948"/>
    <lineage>
        <taxon>Bacteria</taxon>
        <taxon>Bacillati</taxon>
        <taxon>Bacillota</taxon>
        <taxon>Clostridia</taxon>
        <taxon>Peptostreptococcales</taxon>
        <taxon>Peptostreptococcaceae</taxon>
        <taxon>Romboutsia</taxon>
    </lineage>
</organism>
<evidence type="ECO:0000313" key="8">
    <source>
        <dbReference type="Proteomes" id="UP000243494"/>
    </source>
</evidence>
<dbReference type="InterPro" id="IPR004089">
    <property type="entry name" value="MCPsignal_dom"/>
</dbReference>
<evidence type="ECO:0000313" key="7">
    <source>
        <dbReference type="EMBL" id="RDY22406.1"/>
    </source>
</evidence>
<dbReference type="PROSITE" id="PS50885">
    <property type="entry name" value="HAMP"/>
    <property type="match status" value="1"/>
</dbReference>
<keyword evidence="4" id="KW-0812">Transmembrane</keyword>
<evidence type="ECO:0000256" key="1">
    <source>
        <dbReference type="ARBA" id="ARBA00022500"/>
    </source>
</evidence>
<feature type="domain" description="HAMP" evidence="6">
    <location>
        <begin position="209"/>
        <end position="261"/>
    </location>
</feature>
<dbReference type="Proteomes" id="UP000243494">
    <property type="component" value="Unassembled WGS sequence"/>
</dbReference>
<keyword evidence="4" id="KW-1133">Transmembrane helix</keyword>
<proteinExistence type="inferred from homology"/>
<evidence type="ECO:0000256" key="3">
    <source>
        <dbReference type="PROSITE-ProRule" id="PRU00284"/>
    </source>
</evidence>